<dbReference type="SUPFAM" id="SSF63829">
    <property type="entry name" value="Calcium-dependent phosphotriesterase"/>
    <property type="match status" value="1"/>
</dbReference>
<name>A0ABD3W6U8_SINWO</name>
<dbReference type="InterPro" id="IPR011042">
    <property type="entry name" value="6-blade_b-propeller_TolB-like"/>
</dbReference>
<evidence type="ECO:0000256" key="2">
    <source>
        <dbReference type="ARBA" id="ARBA00009127"/>
    </source>
</evidence>
<evidence type="ECO:0000313" key="5">
    <source>
        <dbReference type="EMBL" id="KAL3869371.1"/>
    </source>
</evidence>
<comment type="similarity">
    <text evidence="2">Belongs to the major royal jelly protein family.</text>
</comment>
<evidence type="ECO:0000256" key="1">
    <source>
        <dbReference type="ARBA" id="ARBA00004613"/>
    </source>
</evidence>
<dbReference type="InterPro" id="IPR017996">
    <property type="entry name" value="MRJP/yellow-related"/>
</dbReference>
<keyword evidence="4" id="KW-0732">Signal</keyword>
<proteinExistence type="inferred from homology"/>
<dbReference type="AlphaFoldDB" id="A0ABD3W6U8"/>
<comment type="caution">
    <text evidence="5">The sequence shown here is derived from an EMBL/GenBank/DDBJ whole genome shotgun (WGS) entry which is preliminary data.</text>
</comment>
<keyword evidence="6" id="KW-1185">Reference proteome</keyword>
<evidence type="ECO:0000313" key="6">
    <source>
        <dbReference type="Proteomes" id="UP001634394"/>
    </source>
</evidence>
<organism evidence="5 6">
    <name type="scientific">Sinanodonta woodiana</name>
    <name type="common">Chinese pond mussel</name>
    <name type="synonym">Anodonta woodiana</name>
    <dbReference type="NCBI Taxonomy" id="1069815"/>
    <lineage>
        <taxon>Eukaryota</taxon>
        <taxon>Metazoa</taxon>
        <taxon>Spiralia</taxon>
        <taxon>Lophotrochozoa</taxon>
        <taxon>Mollusca</taxon>
        <taxon>Bivalvia</taxon>
        <taxon>Autobranchia</taxon>
        <taxon>Heteroconchia</taxon>
        <taxon>Palaeoheterodonta</taxon>
        <taxon>Unionida</taxon>
        <taxon>Unionoidea</taxon>
        <taxon>Unionidae</taxon>
        <taxon>Unioninae</taxon>
        <taxon>Sinanodonta</taxon>
    </lineage>
</organism>
<feature type="chain" id="PRO_5044830139" evidence="4">
    <location>
        <begin position="17"/>
        <end position="426"/>
    </location>
</feature>
<feature type="signal peptide" evidence="4">
    <location>
        <begin position="1"/>
        <end position="16"/>
    </location>
</feature>
<dbReference type="PANTHER" id="PTHR10009">
    <property type="entry name" value="PROTEIN YELLOW-RELATED"/>
    <property type="match status" value="1"/>
</dbReference>
<dbReference type="PANTHER" id="PTHR10009:SF18">
    <property type="entry name" value="PROTEIN YELLOW-LIKE PROTEIN"/>
    <property type="match status" value="1"/>
</dbReference>
<gene>
    <name evidence="5" type="ORF">ACJMK2_042059</name>
</gene>
<accession>A0ABD3W6U8</accession>
<dbReference type="Proteomes" id="UP001634394">
    <property type="component" value="Unassembled WGS sequence"/>
</dbReference>
<dbReference type="Gene3D" id="2.120.10.30">
    <property type="entry name" value="TolB, C-terminal domain"/>
    <property type="match status" value="1"/>
</dbReference>
<evidence type="ECO:0000256" key="3">
    <source>
        <dbReference type="ARBA" id="ARBA00022525"/>
    </source>
</evidence>
<reference evidence="5 6" key="1">
    <citation type="submission" date="2024-11" db="EMBL/GenBank/DDBJ databases">
        <title>Chromosome-level genome assembly of the freshwater bivalve Anodonta woodiana.</title>
        <authorList>
            <person name="Chen X."/>
        </authorList>
    </citation>
    <scope>NUCLEOTIDE SEQUENCE [LARGE SCALE GENOMIC DNA]</scope>
    <source>
        <strain evidence="5">MN2024</strain>
        <tissue evidence="5">Gills</tissue>
    </source>
</reference>
<dbReference type="EMBL" id="JBJQND010000008">
    <property type="protein sequence ID" value="KAL3869371.1"/>
    <property type="molecule type" value="Genomic_DNA"/>
</dbReference>
<dbReference type="Pfam" id="PF03022">
    <property type="entry name" value="MRJP"/>
    <property type="match status" value="1"/>
</dbReference>
<sequence length="426" mass="49034">MKHILFALFFMGLVQSSNQQLSKRWDNGKRAKLEYQMTKIDYDWPSETTRQDFINNKSYIAVNNIISAIKVWRRKIFITVPRWRPGVPASLNRLVSKYGRGQSKPVLRPFPSWKANKIGDCSALQYIQSMEIDPNTNYMWVIDAGRLDIFTDNPRNLCPAKIVIYDLQTEREVDRYIFPNSVVSRSSNFLNDIVLDYVNGSVGYAYMTDTFDSKLIVFDYVKRISYFFSHKSMLSEEEGRSLTVNGLTMTISVTINGIAMASDFQYVYFTSVANFNTYQIPTSLLRNKSSTAQNFDASLRNIGRRKSQTAGLVYSSKNNMYFASLTTNAVLQWDAGMDAEFAGGFGNVSLRSVRQIARNDVKMVFVDTFGIDEYGDMWFTATKSHEYILNVIDISGKKGTNFHIWRYNLQPGEKSYLYNANRRTRF</sequence>
<keyword evidence="3" id="KW-0964">Secreted</keyword>
<comment type="subcellular location">
    <subcellularLocation>
        <location evidence="1">Secreted</location>
    </subcellularLocation>
</comment>
<dbReference type="GO" id="GO:0005576">
    <property type="term" value="C:extracellular region"/>
    <property type="evidence" value="ECO:0007669"/>
    <property type="project" value="UniProtKB-SubCell"/>
</dbReference>
<protein>
    <submittedName>
        <fullName evidence="5">Uncharacterized protein</fullName>
    </submittedName>
</protein>
<evidence type="ECO:0000256" key="4">
    <source>
        <dbReference type="SAM" id="SignalP"/>
    </source>
</evidence>